<dbReference type="InterPro" id="IPR002372">
    <property type="entry name" value="PQQ_rpt_dom"/>
</dbReference>
<evidence type="ECO:0000259" key="1">
    <source>
        <dbReference type="Pfam" id="PF13360"/>
    </source>
</evidence>
<sequence>MGADTYDGPVVIDLGLERGEPESYHRPGRRTTSPWFGPALVVLLVLFGVTTAGPPSRPPLAEVLRVAIGPGDPYAVDDGRLLIQTTGRLSSYQLADGGLRWQIQQHQPVYRLRTGGGKLLLRPWNVGREETGTTAISLDTGTREWHNDRNVVSFPGTALLFAVEGVRSTSGIGRRVQNEVEVIDPAVGLARWRVHVPNTAVLLSVPGSMSRIMLLRDDQTADLYDVPTGAHLASRTFPVADYDPENPVVIGDAVLLRHPGRGSVKVSAYDTATLRELWSVRAPSTQRIRPCGELACLIGPAGIRAVDPESGVESWRRPGWRAVEQYGNWLIAYSTDGTSDPVAVVDPATGRVLADVTGWRPVAGTTADGELLVTREIGPGPRTMVAVVAPGLDRPRLLADLPPGTGDCRSAPDRLVCRSMYGELIVWAYRTSTRAG</sequence>
<evidence type="ECO:0000313" key="2">
    <source>
        <dbReference type="EMBL" id="MBG0560003.1"/>
    </source>
</evidence>
<dbReference type="InterPro" id="IPR015943">
    <property type="entry name" value="WD40/YVTN_repeat-like_dom_sf"/>
</dbReference>
<organism evidence="2 3">
    <name type="scientific">Actinoplanes aureus</name>
    <dbReference type="NCBI Taxonomy" id="2792083"/>
    <lineage>
        <taxon>Bacteria</taxon>
        <taxon>Bacillati</taxon>
        <taxon>Actinomycetota</taxon>
        <taxon>Actinomycetes</taxon>
        <taxon>Micromonosporales</taxon>
        <taxon>Micromonosporaceae</taxon>
        <taxon>Actinoplanes</taxon>
    </lineage>
</organism>
<keyword evidence="3" id="KW-1185">Reference proteome</keyword>
<dbReference type="Gene3D" id="2.130.10.10">
    <property type="entry name" value="YVTN repeat-like/Quinoprotein amine dehydrogenase"/>
    <property type="match status" value="1"/>
</dbReference>
<gene>
    <name evidence="2" type="ORF">I4J89_00770</name>
</gene>
<reference evidence="2" key="1">
    <citation type="submission" date="2020-11" db="EMBL/GenBank/DDBJ databases">
        <title>Isolation and identification of active actinomycetes.</title>
        <authorList>
            <person name="Sun X."/>
        </authorList>
    </citation>
    <scope>NUCLEOTIDE SEQUENCE</scope>
    <source>
        <strain evidence="2">NEAU-A11</strain>
    </source>
</reference>
<accession>A0A931C3Z0</accession>
<dbReference type="Proteomes" id="UP000598146">
    <property type="component" value="Unassembled WGS sequence"/>
</dbReference>
<dbReference type="RefSeq" id="WP_196411821.1">
    <property type="nucleotide sequence ID" value="NZ_JADQTO010000001.1"/>
</dbReference>
<dbReference type="SUPFAM" id="SSF50998">
    <property type="entry name" value="Quinoprotein alcohol dehydrogenase-like"/>
    <property type="match status" value="2"/>
</dbReference>
<proteinExistence type="predicted"/>
<feature type="domain" description="Pyrrolo-quinoline quinone repeat" evidence="1">
    <location>
        <begin position="72"/>
        <end position="150"/>
    </location>
</feature>
<dbReference type="EMBL" id="JADQTO010000001">
    <property type="protein sequence ID" value="MBG0560003.1"/>
    <property type="molecule type" value="Genomic_DNA"/>
</dbReference>
<name>A0A931C3Z0_9ACTN</name>
<dbReference type="InterPro" id="IPR011047">
    <property type="entry name" value="Quinoprotein_ADH-like_sf"/>
</dbReference>
<dbReference type="Pfam" id="PF13360">
    <property type="entry name" value="PQQ_2"/>
    <property type="match status" value="1"/>
</dbReference>
<dbReference type="AlphaFoldDB" id="A0A931C3Z0"/>
<protein>
    <submittedName>
        <fullName evidence="2">PQQ-binding-like beta-propeller repeat protein</fullName>
    </submittedName>
</protein>
<evidence type="ECO:0000313" key="3">
    <source>
        <dbReference type="Proteomes" id="UP000598146"/>
    </source>
</evidence>
<comment type="caution">
    <text evidence="2">The sequence shown here is derived from an EMBL/GenBank/DDBJ whole genome shotgun (WGS) entry which is preliminary data.</text>
</comment>